<evidence type="ECO:0000256" key="2">
    <source>
        <dbReference type="ARBA" id="ARBA00022448"/>
    </source>
</evidence>
<dbReference type="InterPro" id="IPR036878">
    <property type="entry name" value="Glu_permease_IIB"/>
</dbReference>
<evidence type="ECO:0000256" key="9">
    <source>
        <dbReference type="ARBA" id="ARBA00022989"/>
    </source>
</evidence>
<evidence type="ECO:0000259" key="12">
    <source>
        <dbReference type="PROSITE" id="PS51098"/>
    </source>
</evidence>
<evidence type="ECO:0000256" key="6">
    <source>
        <dbReference type="ARBA" id="ARBA00022683"/>
    </source>
</evidence>
<dbReference type="PROSITE" id="PS51098">
    <property type="entry name" value="PTS_EIIB_TYPE_1"/>
    <property type="match status" value="1"/>
</dbReference>
<sequence length="235" mass="26059">MIGLIFSLIYFFVFKFLIEKYNLMTPGRENDDQDVELLKKKDYKAKKAAEAGGFDPNDPYIQRASDYIEELGGAGNIDDITSCATRLRVTVKDDGKVASDSEFRASKATSVVRHGKAIQVIVGLDVAQVLEKIQDLLENSDVNISSEAAEDNSDDPYHQSAQFILDSLGTHTNVKDIKNTDNGISVTVNDPEQVDSEESFISLDLGIKQVKIDGNNVIIQIEQQNEYFDAIEAML</sequence>
<dbReference type="SUPFAM" id="SSF55604">
    <property type="entry name" value="Glucose permease domain IIB"/>
    <property type="match status" value="1"/>
</dbReference>
<dbReference type="GO" id="GO:0090563">
    <property type="term" value="F:protein-phosphocysteine-sugar phosphotransferase activity"/>
    <property type="evidence" value="ECO:0007669"/>
    <property type="project" value="TreeGrafter"/>
</dbReference>
<dbReference type="GO" id="GO:0009401">
    <property type="term" value="P:phosphoenolpyruvate-dependent sugar phosphotransferase system"/>
    <property type="evidence" value="ECO:0007669"/>
    <property type="project" value="UniProtKB-KW"/>
</dbReference>
<dbReference type="GO" id="GO:0016301">
    <property type="term" value="F:kinase activity"/>
    <property type="evidence" value="ECO:0007669"/>
    <property type="project" value="UniProtKB-KW"/>
</dbReference>
<dbReference type="PANTHER" id="PTHR30009:SF12">
    <property type="entry name" value="PHOSPHOTRANSFERASE IIC COMPONENT GLVC"/>
    <property type="match status" value="1"/>
</dbReference>
<feature type="domain" description="PTS EIIB type-1" evidence="12">
    <location>
        <begin position="61"/>
        <end position="143"/>
    </location>
</feature>
<keyword evidence="4" id="KW-0762">Sugar transport</keyword>
<dbReference type="Proteomes" id="UP000051491">
    <property type="component" value="Unassembled WGS sequence"/>
</dbReference>
<dbReference type="Gene3D" id="3.30.1360.60">
    <property type="entry name" value="Glucose permease domain IIB"/>
    <property type="match status" value="2"/>
</dbReference>
<keyword evidence="2" id="KW-0813">Transport</keyword>
<keyword evidence="5" id="KW-0808">Transferase</keyword>
<evidence type="ECO:0000256" key="5">
    <source>
        <dbReference type="ARBA" id="ARBA00022679"/>
    </source>
</evidence>
<dbReference type="InterPro" id="IPR018113">
    <property type="entry name" value="PTrfase_EIIB_Cys"/>
</dbReference>
<evidence type="ECO:0000256" key="8">
    <source>
        <dbReference type="ARBA" id="ARBA00022777"/>
    </source>
</evidence>
<proteinExistence type="predicted"/>
<dbReference type="AlphaFoldDB" id="A0A0R2JUU6"/>
<keyword evidence="9" id="KW-1133">Transmembrane helix</keyword>
<evidence type="ECO:0000256" key="7">
    <source>
        <dbReference type="ARBA" id="ARBA00022692"/>
    </source>
</evidence>
<evidence type="ECO:0000256" key="1">
    <source>
        <dbReference type="ARBA" id="ARBA00004236"/>
    </source>
</evidence>
<gene>
    <name evidence="13" type="ORF">IV43_GL000188</name>
</gene>
<evidence type="ECO:0000313" key="14">
    <source>
        <dbReference type="Proteomes" id="UP000051491"/>
    </source>
</evidence>
<keyword evidence="6" id="KW-0598">Phosphotransferase system</keyword>
<evidence type="ECO:0000256" key="10">
    <source>
        <dbReference type="ARBA" id="ARBA00023136"/>
    </source>
</evidence>
<evidence type="ECO:0000313" key="13">
    <source>
        <dbReference type="EMBL" id="KRN80866.1"/>
    </source>
</evidence>
<dbReference type="InterPro" id="IPR001996">
    <property type="entry name" value="PTS_IIB_1"/>
</dbReference>
<feature type="active site" description="Phosphocysteine intermediate; for EIIB activity" evidence="11">
    <location>
        <position position="83"/>
    </location>
</feature>
<reference evidence="13 14" key="1">
    <citation type="journal article" date="2015" name="Genome Announc.">
        <title>Expanding the biotechnology potential of lactobacilli through comparative genomics of 213 strains and associated genera.</title>
        <authorList>
            <person name="Sun Z."/>
            <person name="Harris H.M."/>
            <person name="McCann A."/>
            <person name="Guo C."/>
            <person name="Argimon S."/>
            <person name="Zhang W."/>
            <person name="Yang X."/>
            <person name="Jeffery I.B."/>
            <person name="Cooney J.C."/>
            <person name="Kagawa T.F."/>
            <person name="Liu W."/>
            <person name="Song Y."/>
            <person name="Salvetti E."/>
            <person name="Wrobel A."/>
            <person name="Rasinkangas P."/>
            <person name="Parkhill J."/>
            <person name="Rea M.C."/>
            <person name="O'Sullivan O."/>
            <person name="Ritari J."/>
            <person name="Douillard F.P."/>
            <person name="Paul Ross R."/>
            <person name="Yang R."/>
            <person name="Briner A.E."/>
            <person name="Felis G.E."/>
            <person name="de Vos W.M."/>
            <person name="Barrangou R."/>
            <person name="Klaenhammer T.R."/>
            <person name="Caufield P.W."/>
            <person name="Cui Y."/>
            <person name="Zhang H."/>
            <person name="O'Toole P.W."/>
        </authorList>
    </citation>
    <scope>NUCLEOTIDE SEQUENCE [LARGE SCALE GENOMIC DNA]</scope>
    <source>
        <strain evidence="13 14">DSM 15353</strain>
    </source>
</reference>
<dbReference type="STRING" id="89059.LAC1533_2204"/>
<dbReference type="GO" id="GO:0008982">
    <property type="term" value="F:protein-N(PI)-phosphohistidine-sugar phosphotransferase activity"/>
    <property type="evidence" value="ECO:0007669"/>
    <property type="project" value="InterPro"/>
</dbReference>
<evidence type="ECO:0000256" key="4">
    <source>
        <dbReference type="ARBA" id="ARBA00022597"/>
    </source>
</evidence>
<protein>
    <submittedName>
        <fullName evidence="13">N-acetylglucosamine and glucose PTS, EIICBA</fullName>
    </submittedName>
</protein>
<dbReference type="PROSITE" id="PS01035">
    <property type="entry name" value="PTS_EIIB_TYPE_1_CYS"/>
    <property type="match status" value="1"/>
</dbReference>
<organism evidence="13 14">
    <name type="scientific">Ligilactobacillus acidipiscis</name>
    <dbReference type="NCBI Taxonomy" id="89059"/>
    <lineage>
        <taxon>Bacteria</taxon>
        <taxon>Bacillati</taxon>
        <taxon>Bacillota</taxon>
        <taxon>Bacilli</taxon>
        <taxon>Lactobacillales</taxon>
        <taxon>Lactobacillaceae</taxon>
        <taxon>Ligilactobacillus</taxon>
    </lineage>
</organism>
<keyword evidence="7" id="KW-0812">Transmembrane</keyword>
<keyword evidence="8" id="KW-0418">Kinase</keyword>
<dbReference type="GO" id="GO:0005886">
    <property type="term" value="C:plasma membrane"/>
    <property type="evidence" value="ECO:0007669"/>
    <property type="project" value="UniProtKB-SubCell"/>
</dbReference>
<dbReference type="PANTHER" id="PTHR30009">
    <property type="entry name" value="CYTOCHROME C-TYPE SYNTHESIS PROTEIN AND PTS TRANSMEMBRANE COMPONENT"/>
    <property type="match status" value="1"/>
</dbReference>
<dbReference type="EMBL" id="JQBK01000109">
    <property type="protein sequence ID" value="KRN80866.1"/>
    <property type="molecule type" value="Genomic_DNA"/>
</dbReference>
<evidence type="ECO:0000256" key="3">
    <source>
        <dbReference type="ARBA" id="ARBA00022475"/>
    </source>
</evidence>
<dbReference type="NCBIfam" id="TIGR00826">
    <property type="entry name" value="EIIB_glc"/>
    <property type="match status" value="1"/>
</dbReference>
<comment type="subcellular location">
    <subcellularLocation>
        <location evidence="1">Cell membrane</location>
    </subcellularLocation>
</comment>
<comment type="caution">
    <text evidence="13">The sequence shown here is derived from an EMBL/GenBank/DDBJ whole genome shotgun (WGS) entry which is preliminary data.</text>
</comment>
<keyword evidence="10" id="KW-0472">Membrane</keyword>
<dbReference type="Pfam" id="PF00367">
    <property type="entry name" value="PTS_EIIB"/>
    <property type="match status" value="1"/>
</dbReference>
<name>A0A0R2JUU6_9LACO</name>
<dbReference type="InterPro" id="IPR050429">
    <property type="entry name" value="PTS_Glucose_EIICBA"/>
</dbReference>
<dbReference type="PATRIC" id="fig|89059.3.peg.193"/>
<evidence type="ECO:0000256" key="11">
    <source>
        <dbReference type="PROSITE-ProRule" id="PRU00421"/>
    </source>
</evidence>
<dbReference type="CDD" id="cd00212">
    <property type="entry name" value="PTS_IIB_glc"/>
    <property type="match status" value="1"/>
</dbReference>
<accession>A0A0R2JUU6</accession>
<keyword evidence="3" id="KW-1003">Cell membrane</keyword>